<gene>
    <name evidence="7" type="ORF">LENED_001280</name>
</gene>
<comment type="subcellular location">
    <subcellularLocation>
        <location evidence="1">Membrane</location>
        <topology evidence="1">Multi-pass membrane protein</topology>
    </subcellularLocation>
</comment>
<keyword evidence="2 6" id="KW-0812">Transmembrane</keyword>
<dbReference type="InterPro" id="IPR004776">
    <property type="entry name" value="Mem_transp_PIN-like"/>
</dbReference>
<accession>A0A1Q3DXR1</accession>
<evidence type="ECO:0000313" key="7">
    <source>
        <dbReference type="EMBL" id="GAV99797.1"/>
    </source>
</evidence>
<dbReference type="PANTHER" id="PTHR31794:SF2">
    <property type="entry name" value="AUXIN EFFLUX TRANSPORTER FAMILY PROTEIN (EUROFUNG)"/>
    <property type="match status" value="1"/>
</dbReference>
<reference evidence="7 8" key="2">
    <citation type="submission" date="2017-02" db="EMBL/GenBank/DDBJ databases">
        <title>A genome survey and senescence transcriptome analysis in Lentinula edodes.</title>
        <authorList>
            <person name="Sakamoto Y."/>
            <person name="Nakade K."/>
            <person name="Sato S."/>
            <person name="Yoshida Y."/>
            <person name="Miyazaki K."/>
            <person name="Natsume S."/>
            <person name="Konno N."/>
        </authorList>
    </citation>
    <scope>NUCLEOTIDE SEQUENCE [LARGE SCALE GENOMIC DNA]</scope>
    <source>
        <strain evidence="7 8">NBRC 111202</strain>
    </source>
</reference>
<feature type="transmembrane region" description="Helical" evidence="6">
    <location>
        <begin position="572"/>
        <end position="591"/>
    </location>
</feature>
<feature type="transmembrane region" description="Helical" evidence="6">
    <location>
        <begin position="540"/>
        <end position="560"/>
    </location>
</feature>
<dbReference type="GO" id="GO:0055085">
    <property type="term" value="P:transmembrane transport"/>
    <property type="evidence" value="ECO:0007669"/>
    <property type="project" value="InterPro"/>
</dbReference>
<proteinExistence type="predicted"/>
<evidence type="ECO:0000256" key="4">
    <source>
        <dbReference type="ARBA" id="ARBA00023136"/>
    </source>
</evidence>
<evidence type="ECO:0000256" key="6">
    <source>
        <dbReference type="SAM" id="Phobius"/>
    </source>
</evidence>
<dbReference type="Gene3D" id="1.20.120.550">
    <property type="entry name" value="Membrane associated eicosanoid/glutathione metabolism-like domain"/>
    <property type="match status" value="1"/>
</dbReference>
<keyword evidence="8" id="KW-1185">Reference proteome</keyword>
<dbReference type="GO" id="GO:0005783">
    <property type="term" value="C:endoplasmic reticulum"/>
    <property type="evidence" value="ECO:0007669"/>
    <property type="project" value="TreeGrafter"/>
</dbReference>
<dbReference type="SUPFAM" id="SSF161084">
    <property type="entry name" value="MAPEG domain-like"/>
    <property type="match status" value="1"/>
</dbReference>
<feature type="compositionally biased region" description="Polar residues" evidence="5">
    <location>
        <begin position="212"/>
        <end position="230"/>
    </location>
</feature>
<organism evidence="7 8">
    <name type="scientific">Lentinula edodes</name>
    <name type="common">Shiitake mushroom</name>
    <name type="synonym">Lentinus edodes</name>
    <dbReference type="NCBI Taxonomy" id="5353"/>
    <lineage>
        <taxon>Eukaryota</taxon>
        <taxon>Fungi</taxon>
        <taxon>Dikarya</taxon>
        <taxon>Basidiomycota</taxon>
        <taxon>Agaricomycotina</taxon>
        <taxon>Agaricomycetes</taxon>
        <taxon>Agaricomycetidae</taxon>
        <taxon>Agaricales</taxon>
        <taxon>Marasmiineae</taxon>
        <taxon>Omphalotaceae</taxon>
        <taxon>Lentinula</taxon>
    </lineage>
</organism>
<evidence type="ECO:0000256" key="1">
    <source>
        <dbReference type="ARBA" id="ARBA00004141"/>
    </source>
</evidence>
<dbReference type="EMBL" id="BDGU01000019">
    <property type="protein sequence ID" value="GAV99797.1"/>
    <property type="molecule type" value="Genomic_DNA"/>
</dbReference>
<protein>
    <submittedName>
        <fullName evidence="7">Endoplasmic reticulum protein</fullName>
    </submittedName>
</protein>
<dbReference type="AlphaFoldDB" id="A0A1Q3DXR1"/>
<dbReference type="Pfam" id="PF01124">
    <property type="entry name" value="MAPEG"/>
    <property type="match status" value="1"/>
</dbReference>
<feature type="region of interest" description="Disordered" evidence="5">
    <location>
        <begin position="443"/>
        <end position="468"/>
    </location>
</feature>
<keyword evidence="3 6" id="KW-1133">Transmembrane helix</keyword>
<feature type="transmembrane region" description="Helical" evidence="6">
    <location>
        <begin position="111"/>
        <end position="134"/>
    </location>
</feature>
<feature type="transmembrane region" description="Helical" evidence="6">
    <location>
        <begin position="356"/>
        <end position="381"/>
    </location>
</feature>
<dbReference type="Pfam" id="PF03547">
    <property type="entry name" value="Mem_trans"/>
    <property type="match status" value="1"/>
</dbReference>
<evidence type="ECO:0000256" key="2">
    <source>
        <dbReference type="ARBA" id="ARBA00022692"/>
    </source>
</evidence>
<dbReference type="STRING" id="5353.A0A1Q3DXR1"/>
<feature type="transmembrane region" description="Helical" evidence="6">
    <location>
        <begin position="51"/>
        <end position="71"/>
    </location>
</feature>
<feature type="transmembrane region" description="Helical" evidence="6">
    <location>
        <begin position="154"/>
        <end position="172"/>
    </location>
</feature>
<feature type="transmembrane region" description="Helical" evidence="6">
    <location>
        <begin position="505"/>
        <end position="528"/>
    </location>
</feature>
<evidence type="ECO:0000256" key="5">
    <source>
        <dbReference type="SAM" id="MobiDB-lite"/>
    </source>
</evidence>
<feature type="transmembrane region" description="Helical" evidence="6">
    <location>
        <begin position="77"/>
        <end position="99"/>
    </location>
</feature>
<sequence>MILSSTPLNVGGLLITVFASILEVFLLCLAGYVLAWKGILDKKTQKQMNRINVSLFTPCLLFSKVAFFLSPEKLRELWVIPIFFIIVTTVSMCVAWFLAVTFRLSRSQRSFAIAASMFMNSNSLPVALMQSLVVTVHGLKWSKDDNKNAMLGRALTYLVLYSTFGMILRWSYGVRLLAQADDPLDSPIRLPEDGDAEGERRIRDLEAMLPSASTATMVDTQSQRHQSKTPSIIIDDSFTRESSPSPPPPLAKPFDKDATLRARPDLTKSHLHKSSYFYRSFPNSPNQSKVSLPDIEDTEVEEGRGLVEEDRARNAEVVTRQPNVRQSSICSTQSRHSHVLEQPTALQKYLLHPMSIFWHGFTDFMTVPLYAAFLSIIVALLPTIQHTLEVHLYPIKGALESSGSCSIPVTLVVLGAYFYKEKDGFGDGMSVIPTRMEGVQEAGAISGGSNGVDNRSKPPGGPSQPSAVQHCRDLFSKLNPKRKRRPAFLRSDNGDMPLPGETKTVVIAILSRMVLTPLALMPLVTFAAKEDWHSVFEDPVFVVSNVLLIASPPALTLAQITQAASGDAFERLISRTIFWSYCIVTPPLMIFLPYVGAALLSSILLVSVQLIIVAARRKASGIQPPQLYAEQAEVAKSLHALRLNCAQRAHLNTLEYLPMVYLVTCITACKYPILAASLCESWVITRAIYTRDYTSSGPEKRTFGARTSLIALLGLLASAMYTVGSAMIAELV</sequence>
<name>A0A1Q3DXR1_LENED</name>
<dbReference type="Proteomes" id="UP000188533">
    <property type="component" value="Unassembled WGS sequence"/>
</dbReference>
<reference evidence="7 8" key="1">
    <citation type="submission" date="2016-08" db="EMBL/GenBank/DDBJ databases">
        <authorList>
            <consortium name="Lentinula edodes genome sequencing consortium"/>
            <person name="Sakamoto Y."/>
            <person name="Nakade K."/>
            <person name="Sato S."/>
            <person name="Yoshida Y."/>
            <person name="Miyazaki K."/>
            <person name="Natsume S."/>
            <person name="Konno N."/>
        </authorList>
    </citation>
    <scope>NUCLEOTIDE SEQUENCE [LARGE SCALE GENOMIC DNA]</scope>
    <source>
        <strain evidence="7 8">NBRC 111202</strain>
    </source>
</reference>
<keyword evidence="4 6" id="KW-0472">Membrane</keyword>
<dbReference type="GO" id="GO:0016020">
    <property type="term" value="C:membrane"/>
    <property type="evidence" value="ECO:0007669"/>
    <property type="project" value="UniProtKB-SubCell"/>
</dbReference>
<feature type="region of interest" description="Disordered" evidence="5">
    <location>
        <begin position="212"/>
        <end position="257"/>
    </location>
</feature>
<dbReference type="InterPro" id="IPR001129">
    <property type="entry name" value="Membr-assoc_MAPEG"/>
</dbReference>
<evidence type="ECO:0000313" key="8">
    <source>
        <dbReference type="Proteomes" id="UP000188533"/>
    </source>
</evidence>
<feature type="transmembrane region" description="Helical" evidence="6">
    <location>
        <begin position="709"/>
        <end position="729"/>
    </location>
</feature>
<evidence type="ECO:0000256" key="3">
    <source>
        <dbReference type="ARBA" id="ARBA00022989"/>
    </source>
</evidence>
<feature type="transmembrane region" description="Helical" evidence="6">
    <location>
        <begin position="12"/>
        <end position="39"/>
    </location>
</feature>
<comment type="caution">
    <text evidence="7">The sequence shown here is derived from an EMBL/GenBank/DDBJ whole genome shotgun (WGS) entry which is preliminary data.</text>
</comment>
<dbReference type="PANTHER" id="PTHR31794">
    <property type="entry name" value="AUXIN EFFLUX TRANSPORTER FAMILY PROTEIN (EUROFUNG)"/>
    <property type="match status" value="1"/>
</dbReference>
<dbReference type="InterPro" id="IPR023352">
    <property type="entry name" value="MAPEG-like_dom_sf"/>
</dbReference>